<keyword evidence="15" id="KW-1185">Reference proteome</keyword>
<dbReference type="GO" id="GO:0016020">
    <property type="term" value="C:membrane"/>
    <property type="evidence" value="ECO:0007669"/>
    <property type="project" value="UniProtKB-SubCell"/>
</dbReference>
<evidence type="ECO:0000256" key="10">
    <source>
        <dbReference type="ARBA" id="ARBA00023033"/>
    </source>
</evidence>
<sequence length="487" mass="55955">MFSLISTILFYSFLVYCVLSFIKKNKKRTKNDPPMPSFNLPFLGSTYRFESSVVQSLLKFTKQYGKVNALWVGDLYTLNVADAVYIKEIWTKHIDNFIDRPNTKILAALSDDHTGLIGSGGKEWNRNKELIGGYFSSLKLKSQLPRISELCMQTIDKLTKQPNTPINPRGVFREYSMDVNTGLILSLEPSQMNKQYREMEGRFDRFLHGNSPASLFYCIDILSILFSYKFTDARKQRQYLIDYVKSIYDDHVSTLDPEKPRDLMDKMIMEEGDEMSIINTVIDFYLGGVDTTALVLQLFFLSVTNNEGVQDKVYEELKSLASKRQSELGLDSTTEPYQFTFADRLETPYLNAVIKESLRIYPPTPNSILRECNQDIMVGDYFIRKGAMVIQNIWAVHHDEDYYPEPNKFIPERFLEDNHASHYFPFGIGGRSCPGSNVADITLFLLCANLLSRFKIKSEDGGSNIKCDIKDGIMLHLSPFKVLFDQR</sequence>
<evidence type="ECO:0008006" key="16">
    <source>
        <dbReference type="Google" id="ProtNLM"/>
    </source>
</evidence>
<dbReference type="PRINTS" id="PR00463">
    <property type="entry name" value="EP450I"/>
</dbReference>
<dbReference type="RefSeq" id="XP_004358913.1">
    <property type="nucleotide sequence ID" value="XM_004358856.1"/>
</dbReference>
<keyword evidence="5" id="KW-0812">Transmembrane</keyword>
<proteinExistence type="inferred from homology"/>
<dbReference type="GO" id="GO:0020037">
    <property type="term" value="F:heme binding"/>
    <property type="evidence" value="ECO:0007669"/>
    <property type="project" value="InterPro"/>
</dbReference>
<comment type="subcellular location">
    <subcellularLocation>
        <location evidence="2">Membrane</location>
        <topology evidence="2">Single-pass membrane protein</topology>
    </subcellularLocation>
</comment>
<dbReference type="Pfam" id="PF00067">
    <property type="entry name" value="p450"/>
    <property type="match status" value="1"/>
</dbReference>
<evidence type="ECO:0000256" key="4">
    <source>
        <dbReference type="ARBA" id="ARBA00022617"/>
    </source>
</evidence>
<dbReference type="GO" id="GO:0005506">
    <property type="term" value="F:iron ion binding"/>
    <property type="evidence" value="ECO:0007669"/>
    <property type="project" value="InterPro"/>
</dbReference>
<evidence type="ECO:0000313" key="14">
    <source>
        <dbReference type="EMBL" id="EGG21063.1"/>
    </source>
</evidence>
<dbReference type="OrthoDB" id="19324at2759"/>
<dbReference type="OMA" id="WKAQESK"/>
<organism evidence="14 15">
    <name type="scientific">Cavenderia fasciculata</name>
    <name type="common">Slime mold</name>
    <name type="synonym">Dictyostelium fasciculatum</name>
    <dbReference type="NCBI Taxonomy" id="261658"/>
    <lineage>
        <taxon>Eukaryota</taxon>
        <taxon>Amoebozoa</taxon>
        <taxon>Evosea</taxon>
        <taxon>Eumycetozoa</taxon>
        <taxon>Dictyostelia</taxon>
        <taxon>Acytosteliales</taxon>
        <taxon>Cavenderiaceae</taxon>
        <taxon>Cavenderia</taxon>
    </lineage>
</organism>
<dbReference type="Gene3D" id="1.10.630.10">
    <property type="entry name" value="Cytochrome P450"/>
    <property type="match status" value="1"/>
</dbReference>
<keyword evidence="4 12" id="KW-0349">Heme</keyword>
<evidence type="ECO:0000313" key="15">
    <source>
        <dbReference type="Proteomes" id="UP000007797"/>
    </source>
</evidence>
<dbReference type="GO" id="GO:0016705">
    <property type="term" value="F:oxidoreductase activity, acting on paired donors, with incorporation or reduction of molecular oxygen"/>
    <property type="evidence" value="ECO:0007669"/>
    <property type="project" value="InterPro"/>
</dbReference>
<dbReference type="GO" id="GO:0004497">
    <property type="term" value="F:monooxygenase activity"/>
    <property type="evidence" value="ECO:0007669"/>
    <property type="project" value="UniProtKB-KW"/>
</dbReference>
<dbReference type="PRINTS" id="PR00385">
    <property type="entry name" value="P450"/>
</dbReference>
<dbReference type="STRING" id="1054147.F4PUP4"/>
<feature type="binding site" description="axial binding residue" evidence="12">
    <location>
        <position position="433"/>
    </location>
    <ligand>
        <name>heme</name>
        <dbReference type="ChEBI" id="CHEBI:30413"/>
    </ligand>
    <ligandPart>
        <name>Fe</name>
        <dbReference type="ChEBI" id="CHEBI:18248"/>
    </ligandPart>
</feature>
<keyword evidence="11" id="KW-0472">Membrane</keyword>
<gene>
    <name evidence="14" type="ORF">DFA_00936</name>
</gene>
<dbReference type="PANTHER" id="PTHR24303">
    <property type="entry name" value="HEME-BINDING MONOOXYGENASE FAMILY"/>
    <property type="match status" value="1"/>
</dbReference>
<dbReference type="InterPro" id="IPR001128">
    <property type="entry name" value="Cyt_P450"/>
</dbReference>
<dbReference type="Proteomes" id="UP000007797">
    <property type="component" value="Unassembled WGS sequence"/>
</dbReference>
<evidence type="ECO:0000256" key="3">
    <source>
        <dbReference type="ARBA" id="ARBA00010617"/>
    </source>
</evidence>
<accession>F4PUP4</accession>
<dbReference type="KEGG" id="dfa:DFA_00936"/>
<evidence type="ECO:0000256" key="11">
    <source>
        <dbReference type="ARBA" id="ARBA00023136"/>
    </source>
</evidence>
<dbReference type="PANTHER" id="PTHR24303:SF31">
    <property type="entry name" value="CYTOCHROME P450 307A1-RELATED"/>
    <property type="match status" value="1"/>
</dbReference>
<dbReference type="InterPro" id="IPR036396">
    <property type="entry name" value="Cyt_P450_sf"/>
</dbReference>
<keyword evidence="6 12" id="KW-0479">Metal-binding</keyword>
<evidence type="ECO:0000256" key="9">
    <source>
        <dbReference type="ARBA" id="ARBA00023004"/>
    </source>
</evidence>
<comment type="cofactor">
    <cofactor evidence="1 12">
        <name>heme</name>
        <dbReference type="ChEBI" id="CHEBI:30413"/>
    </cofactor>
</comment>
<evidence type="ECO:0000256" key="13">
    <source>
        <dbReference type="RuleBase" id="RU000461"/>
    </source>
</evidence>
<dbReference type="EMBL" id="GL883010">
    <property type="protein sequence ID" value="EGG21063.1"/>
    <property type="molecule type" value="Genomic_DNA"/>
</dbReference>
<keyword evidence="8 13" id="KW-0560">Oxidoreductase</keyword>
<evidence type="ECO:0000256" key="1">
    <source>
        <dbReference type="ARBA" id="ARBA00001971"/>
    </source>
</evidence>
<evidence type="ECO:0000256" key="8">
    <source>
        <dbReference type="ARBA" id="ARBA00023002"/>
    </source>
</evidence>
<keyword evidence="10 13" id="KW-0503">Monooxygenase</keyword>
<protein>
    <recommendedName>
        <fullName evidence="16">Cytochrome P450 family protein</fullName>
    </recommendedName>
</protein>
<dbReference type="AlphaFoldDB" id="F4PUP4"/>
<keyword evidence="7" id="KW-1133">Transmembrane helix</keyword>
<dbReference type="InterPro" id="IPR002401">
    <property type="entry name" value="Cyt_P450_E_grp-I"/>
</dbReference>
<dbReference type="GeneID" id="14872869"/>
<dbReference type="SUPFAM" id="SSF48264">
    <property type="entry name" value="Cytochrome P450"/>
    <property type="match status" value="1"/>
</dbReference>
<dbReference type="PROSITE" id="PS00086">
    <property type="entry name" value="CYTOCHROME_P450"/>
    <property type="match status" value="1"/>
</dbReference>
<evidence type="ECO:0000256" key="6">
    <source>
        <dbReference type="ARBA" id="ARBA00022723"/>
    </source>
</evidence>
<evidence type="ECO:0000256" key="2">
    <source>
        <dbReference type="ARBA" id="ARBA00004167"/>
    </source>
</evidence>
<dbReference type="CDD" id="cd20617">
    <property type="entry name" value="CYP1_2-like"/>
    <property type="match status" value="1"/>
</dbReference>
<evidence type="ECO:0000256" key="12">
    <source>
        <dbReference type="PIRSR" id="PIRSR602401-1"/>
    </source>
</evidence>
<name>F4PUP4_CACFS</name>
<evidence type="ECO:0000256" key="7">
    <source>
        <dbReference type="ARBA" id="ARBA00022989"/>
    </source>
</evidence>
<keyword evidence="9 12" id="KW-0408">Iron</keyword>
<evidence type="ECO:0000256" key="5">
    <source>
        <dbReference type="ARBA" id="ARBA00022692"/>
    </source>
</evidence>
<comment type="similarity">
    <text evidence="3 13">Belongs to the cytochrome P450 family.</text>
</comment>
<reference evidence="15" key="1">
    <citation type="journal article" date="2011" name="Genome Res.">
        <title>Phylogeny-wide analysis of social amoeba genomes highlights ancient origins for complex intercellular communication.</title>
        <authorList>
            <person name="Heidel A.J."/>
            <person name="Lawal H.M."/>
            <person name="Felder M."/>
            <person name="Schilde C."/>
            <person name="Helps N.R."/>
            <person name="Tunggal B."/>
            <person name="Rivero F."/>
            <person name="John U."/>
            <person name="Schleicher M."/>
            <person name="Eichinger L."/>
            <person name="Platzer M."/>
            <person name="Noegel A.A."/>
            <person name="Schaap P."/>
            <person name="Gloeckner G."/>
        </authorList>
    </citation>
    <scope>NUCLEOTIDE SEQUENCE [LARGE SCALE GENOMIC DNA]</scope>
    <source>
        <strain evidence="15">SH3</strain>
    </source>
</reference>
<dbReference type="InterPro" id="IPR017972">
    <property type="entry name" value="Cyt_P450_CS"/>
</dbReference>